<dbReference type="AlphaFoldDB" id="A0A2S7D0Z2"/>
<evidence type="ECO:0000313" key="1">
    <source>
        <dbReference type="EMBL" id="PPU67515.1"/>
    </source>
</evidence>
<sequence length="101" mass="10938">MLLSIALDEHAQLAKKTLRSDVKRFVCWGDVSHLRTGRNGCNADGTKVTAMTATSSQTSQASMLVSACTTTVKVYTDPESRGNRGVARGWQQLALHMRSVA</sequence>
<protein>
    <submittedName>
        <fullName evidence="1">Uncharacterized protein</fullName>
    </submittedName>
</protein>
<accession>A0A2S7D0Z2</accession>
<dbReference type="Proteomes" id="UP000238191">
    <property type="component" value="Unassembled WGS sequence"/>
</dbReference>
<organism evidence="1 2">
    <name type="scientific">Xanthomonas pisi</name>
    <dbReference type="NCBI Taxonomy" id="56457"/>
    <lineage>
        <taxon>Bacteria</taxon>
        <taxon>Pseudomonadati</taxon>
        <taxon>Pseudomonadota</taxon>
        <taxon>Gammaproteobacteria</taxon>
        <taxon>Lysobacterales</taxon>
        <taxon>Lysobacteraceae</taxon>
        <taxon>Xanthomonas</taxon>
    </lineage>
</organism>
<evidence type="ECO:0000313" key="2">
    <source>
        <dbReference type="Proteomes" id="UP000238191"/>
    </source>
</evidence>
<proteinExistence type="predicted"/>
<gene>
    <name evidence="1" type="ORF">XpiCFBP4643_14845</name>
</gene>
<dbReference type="OrthoDB" id="9998015at2"/>
<keyword evidence="2" id="KW-1185">Reference proteome</keyword>
<name>A0A2S7D0Z2_9XANT</name>
<dbReference type="RefSeq" id="WP_046965201.1">
    <property type="nucleotide sequence ID" value="NZ_MDEI01000012.1"/>
</dbReference>
<dbReference type="EMBL" id="MDEI01000012">
    <property type="protein sequence ID" value="PPU67515.1"/>
    <property type="molecule type" value="Genomic_DNA"/>
</dbReference>
<comment type="caution">
    <text evidence="1">The sequence shown here is derived from an EMBL/GenBank/DDBJ whole genome shotgun (WGS) entry which is preliminary data.</text>
</comment>
<reference evidence="2" key="1">
    <citation type="submission" date="2016-08" db="EMBL/GenBank/DDBJ databases">
        <authorList>
            <person name="Merda D."/>
            <person name="Briand M."/>
            <person name="Taghouti G."/>
            <person name="Carrere S."/>
            <person name="Gouzy J."/>
            <person name="Portier P."/>
            <person name="Jacques M.-A."/>
            <person name="Fischer-Le Saux M."/>
        </authorList>
    </citation>
    <scope>NUCLEOTIDE SEQUENCE [LARGE SCALE GENOMIC DNA]</scope>
    <source>
        <strain evidence="2">CFBP4643</strain>
    </source>
</reference>